<feature type="domain" description="Glycosyl transferase family 1" evidence="2">
    <location>
        <begin position="132"/>
        <end position="262"/>
    </location>
</feature>
<dbReference type="GO" id="GO:0009103">
    <property type="term" value="P:lipopolysaccharide biosynthetic process"/>
    <property type="evidence" value="ECO:0007669"/>
    <property type="project" value="TreeGrafter"/>
</dbReference>
<dbReference type="SUPFAM" id="SSF53756">
    <property type="entry name" value="UDP-Glycosyltransferase/glycogen phosphorylase"/>
    <property type="match status" value="1"/>
</dbReference>
<dbReference type="EMBL" id="CP001650">
    <property type="protein sequence ID" value="ADF50913.1"/>
    <property type="molecule type" value="Genomic_DNA"/>
</dbReference>
<evidence type="ECO:0000313" key="3">
    <source>
        <dbReference type="EMBL" id="ADF50913.1"/>
    </source>
</evidence>
<keyword evidence="4" id="KW-1185">Reference proteome</keyword>
<dbReference type="Proteomes" id="UP000001654">
    <property type="component" value="Chromosome"/>
</dbReference>
<dbReference type="PANTHER" id="PTHR46401:SF2">
    <property type="entry name" value="GLYCOSYLTRANSFERASE WBBK-RELATED"/>
    <property type="match status" value="1"/>
</dbReference>
<dbReference type="eggNOG" id="COG0438">
    <property type="taxonomic scope" value="Bacteria"/>
</dbReference>
<dbReference type="HOGENOM" id="CLU_009583_2_1_10"/>
<evidence type="ECO:0000313" key="4">
    <source>
        <dbReference type="Proteomes" id="UP000001654"/>
    </source>
</evidence>
<dbReference type="Gene3D" id="3.40.50.2000">
    <property type="entry name" value="Glycogen Phosphorylase B"/>
    <property type="match status" value="1"/>
</dbReference>
<dbReference type="PANTHER" id="PTHR46401">
    <property type="entry name" value="GLYCOSYLTRANSFERASE WBBK-RELATED"/>
    <property type="match status" value="1"/>
</dbReference>
<dbReference type="KEGG" id="zpr:ZPR_0556"/>
<dbReference type="InterPro" id="IPR001296">
    <property type="entry name" value="Glyco_trans_1"/>
</dbReference>
<evidence type="ECO:0000259" key="2">
    <source>
        <dbReference type="Pfam" id="PF00534"/>
    </source>
</evidence>
<dbReference type="Pfam" id="PF00534">
    <property type="entry name" value="Glycos_transf_1"/>
    <property type="match status" value="1"/>
</dbReference>
<reference evidence="3 4" key="1">
    <citation type="journal article" date="2010" name="BMC Genomics">
        <title>The complete genome of Zunongwangia profunda SM-A87 reveals its adaptation to the deep-sea environment and ecological role in sedimentary organic nitrogen degradation.</title>
        <authorList>
            <person name="Qin Q.L."/>
            <person name="Zhang X.Y."/>
            <person name="Wang X.M."/>
            <person name="Liu G.M."/>
            <person name="Chen X.L."/>
            <person name="Xie B.B."/>
            <person name="Dang H.Y."/>
            <person name="Zhou B.C."/>
            <person name="Yu J."/>
            <person name="Zhang Y.Z."/>
        </authorList>
    </citation>
    <scope>NUCLEOTIDE SEQUENCE [LARGE SCALE GENOMIC DNA]</scope>
    <source>
        <strain evidence="4">DSM 18752 / CCTCC AB 206139 / SM-A87</strain>
    </source>
</reference>
<accession>D5BFG9</accession>
<gene>
    <name evidence="3" type="ordered locus">ZPR_0556</name>
</gene>
<evidence type="ECO:0000256" key="1">
    <source>
        <dbReference type="ARBA" id="ARBA00022679"/>
    </source>
</evidence>
<proteinExistence type="predicted"/>
<keyword evidence="1 3" id="KW-0808">Transferase</keyword>
<organism evidence="3 4">
    <name type="scientific">Zunongwangia profunda (strain DSM 18752 / CCTCC AB 206139 / SM-A87)</name>
    <name type="common">Wangia profunda</name>
    <dbReference type="NCBI Taxonomy" id="655815"/>
    <lineage>
        <taxon>Bacteria</taxon>
        <taxon>Pseudomonadati</taxon>
        <taxon>Bacteroidota</taxon>
        <taxon>Flavobacteriia</taxon>
        <taxon>Flavobacteriales</taxon>
        <taxon>Flavobacteriaceae</taxon>
        <taxon>Zunongwangia</taxon>
    </lineage>
</organism>
<dbReference type="AlphaFoldDB" id="D5BFG9"/>
<dbReference type="GO" id="GO:0016757">
    <property type="term" value="F:glycosyltransferase activity"/>
    <property type="evidence" value="ECO:0007669"/>
    <property type="project" value="InterPro"/>
</dbReference>
<name>D5BFG9_ZUNPS</name>
<protein>
    <submittedName>
        <fullName evidence="3">Glycosyl transferase group 1</fullName>
    </submittedName>
</protein>
<dbReference type="STRING" id="655815.ZPR_0556"/>
<sequence length="311" mass="36101">MLRFDVVIIHGLWMYNSYGTYRVWEKLKRKISKVPRLYIMPHGMLDPYFQKAKERKLKAVRNLFFWHLIESKVVNGVDGVLFTCEQELLLARTTFSHYLPKREINIGYGVIEPPIKKMEMKGALISHIPEWNEKPFWLFMSRIHSKKGVDLLINSYLKLERVKGGLPQLIIAGPALDADYGREMEELASPSKNIIFPGMLTKNAKWAAFYEAEAFILPSHQENFGIAVVEALACGTPVLISDKINIYREVIDSGAGLLFSDTQDSCDQILDEWNNFKDIKKEQYGLRAFECYKKYYDIYEVAKKFKTKIHD</sequence>
<dbReference type="CAZy" id="GT4">
    <property type="family name" value="Glycosyltransferase Family 4"/>
</dbReference>